<dbReference type="Gene3D" id="3.40.50.300">
    <property type="entry name" value="P-loop containing nucleotide triphosphate hydrolases"/>
    <property type="match status" value="1"/>
</dbReference>
<dbReference type="SUPFAM" id="SSF52200">
    <property type="entry name" value="Toll/Interleukin receptor TIR domain"/>
    <property type="match status" value="1"/>
</dbReference>
<dbReference type="OrthoDB" id="1749092at2759"/>
<dbReference type="PRINTS" id="PR00364">
    <property type="entry name" value="DISEASERSIST"/>
</dbReference>
<keyword evidence="2" id="KW-0677">Repeat</keyword>
<dbReference type="GO" id="GO:0007165">
    <property type="term" value="P:signal transduction"/>
    <property type="evidence" value="ECO:0007669"/>
    <property type="project" value="InterPro"/>
</dbReference>
<gene>
    <name evidence="7" type="primary">LOC113858273</name>
</gene>
<dbReference type="SUPFAM" id="SSF52540">
    <property type="entry name" value="P-loop containing nucleoside triphosphate hydrolases"/>
    <property type="match status" value="1"/>
</dbReference>
<evidence type="ECO:0000256" key="3">
    <source>
        <dbReference type="ARBA" id="ARBA00023027"/>
    </source>
</evidence>
<feature type="domain" description="TIR" evidence="5">
    <location>
        <begin position="18"/>
        <end position="180"/>
    </location>
</feature>
<dbReference type="InterPro" id="IPR058192">
    <property type="entry name" value="WHD_ROQ1-like"/>
</dbReference>
<sequence>MTSAIASSSNSSSIVSSERYDVFLSFRGEDTRRNFTSHLYEALKQKKVKTFRDDDELKKGDEISPALIKAIENSLVSVVIFSENYASSKWCLNELCKIMDCKKEQGQVVIPVFYNIDPSHVRKHTWSYEQAFAKHEGEPKFNTWKAALSEAANLAGWDSQTYRTESQFIKEIVGDVLQKLTPKYPNQLKGLVGIENHYIEIESLLKMGSSEVRILGIWGMGGIGKTTLATALYDKFSNEFEGGCFLADVREELDKFGFKALYNKLYSELLENDNYCFDIPFLVPHFVKSRLGRKKVLIVLDDVATSEQLENLIDCDSLGPGSRVIVTTRNKQIFTHLDGIFEVKQLSFHHSLRLFCFNAFREKHPKLGYEDLSRKAIVYCKGVPLALKVLGASLRSRSKEAWESELRKLQKIPNMEIHKVLKLSYDSLDRCEKDIFLDIACFFKGEKRGWVTSLLEACDFAAASGIETLLDRALISVSSFVEIEMHDLIQQMGWEIVDQESIKDPGRRSRLWRAEEVCNVLKYNKGTDVVEGITLDLRKLDGDIYLSSDSFAKMTNMRLLQICNHSYNQKRYHVFLPNGLESLSDKLRYLRWDDFCLESLPPNFCAENLVEFDMVRSKLKRLWDGVQNLVNLKRIILSGSRDLIEIPDLSKADNLELVYLMNCESLRELHPSLLSRPKLEMLFLANCKGIESLFGCKNLECKNMLSDDSGTGMGYITKSNLSESMQQNASNLWSSQALPHNIGSSLSLKEFPPSLERLDACNCTSLDTEFTQKLVLQHMIQNRIPYSRQHPLQIKKDARKSSYTVLIGECFLFPGDHLIEECMFQTRESSITIPYLPQSDLCGFIYCIILSKGDIGPMVLYCICEHVPFGSSSHVTHHANLISDHVIFWYHDVSKFNRTRVDKRVWNLLNFTRGAYDHFSNISFKFDVNRNAENKREWIKGCGVFPVYASESGLKLVGNNSTMEIFEPEFITQTIDNESQLKANGVGGFNNENEDDQEQLLPASKRRRTTPETIIFP</sequence>
<dbReference type="Gene3D" id="3.80.10.10">
    <property type="entry name" value="Ribonuclease Inhibitor"/>
    <property type="match status" value="1"/>
</dbReference>
<dbReference type="GeneID" id="113858273"/>
<feature type="region of interest" description="Disordered" evidence="4">
    <location>
        <begin position="986"/>
        <end position="1017"/>
    </location>
</feature>
<dbReference type="GO" id="GO:0006952">
    <property type="term" value="P:defense response"/>
    <property type="evidence" value="ECO:0007669"/>
    <property type="project" value="InterPro"/>
</dbReference>
<organism evidence="6 7">
    <name type="scientific">Abrus precatorius</name>
    <name type="common">Indian licorice</name>
    <name type="synonym">Glycine abrus</name>
    <dbReference type="NCBI Taxonomy" id="3816"/>
    <lineage>
        <taxon>Eukaryota</taxon>
        <taxon>Viridiplantae</taxon>
        <taxon>Streptophyta</taxon>
        <taxon>Embryophyta</taxon>
        <taxon>Tracheophyta</taxon>
        <taxon>Spermatophyta</taxon>
        <taxon>Magnoliopsida</taxon>
        <taxon>eudicotyledons</taxon>
        <taxon>Gunneridae</taxon>
        <taxon>Pentapetalae</taxon>
        <taxon>rosids</taxon>
        <taxon>fabids</taxon>
        <taxon>Fabales</taxon>
        <taxon>Fabaceae</taxon>
        <taxon>Papilionoideae</taxon>
        <taxon>50 kb inversion clade</taxon>
        <taxon>NPAAA clade</taxon>
        <taxon>indigoferoid/millettioid clade</taxon>
        <taxon>Abreae</taxon>
        <taxon>Abrus</taxon>
    </lineage>
</organism>
<dbReference type="SUPFAM" id="SSF52058">
    <property type="entry name" value="L domain-like"/>
    <property type="match status" value="1"/>
</dbReference>
<dbReference type="Gene3D" id="1.10.8.430">
    <property type="entry name" value="Helical domain of apoptotic protease-activating factors"/>
    <property type="match status" value="1"/>
</dbReference>
<dbReference type="InterPro" id="IPR027417">
    <property type="entry name" value="P-loop_NTPase"/>
</dbReference>
<dbReference type="PANTHER" id="PTHR11017">
    <property type="entry name" value="LEUCINE-RICH REPEAT-CONTAINING PROTEIN"/>
    <property type="match status" value="1"/>
</dbReference>
<dbReference type="FunFam" id="3.40.50.10140:FF:000007">
    <property type="entry name" value="Disease resistance protein (TIR-NBS-LRR class)"/>
    <property type="match status" value="1"/>
</dbReference>
<reference evidence="7" key="2">
    <citation type="submission" date="2025-08" db="UniProtKB">
        <authorList>
            <consortium name="RefSeq"/>
        </authorList>
    </citation>
    <scope>IDENTIFICATION</scope>
    <source>
        <tissue evidence="7">Young leaves</tissue>
    </source>
</reference>
<evidence type="ECO:0000256" key="4">
    <source>
        <dbReference type="SAM" id="MobiDB-lite"/>
    </source>
</evidence>
<dbReference type="Pfam" id="PF01582">
    <property type="entry name" value="TIR"/>
    <property type="match status" value="1"/>
</dbReference>
<dbReference type="AlphaFoldDB" id="A0A8B8KRY2"/>
<dbReference type="KEGG" id="aprc:113858273"/>
<dbReference type="InterPro" id="IPR044974">
    <property type="entry name" value="Disease_R_plants"/>
</dbReference>
<keyword evidence="3" id="KW-0520">NAD</keyword>
<dbReference type="Pfam" id="PF23282">
    <property type="entry name" value="WHD_ROQ1"/>
    <property type="match status" value="1"/>
</dbReference>
<evidence type="ECO:0000256" key="1">
    <source>
        <dbReference type="ARBA" id="ARBA00022614"/>
    </source>
</evidence>
<dbReference type="Pfam" id="PF00931">
    <property type="entry name" value="NB-ARC"/>
    <property type="match status" value="1"/>
</dbReference>
<accession>A0A8B8KRY2</accession>
<keyword evidence="1" id="KW-0433">Leucine-rich repeat</keyword>
<evidence type="ECO:0000313" key="6">
    <source>
        <dbReference type="Proteomes" id="UP000694853"/>
    </source>
</evidence>
<reference evidence="6" key="1">
    <citation type="journal article" date="2019" name="Toxins">
        <title>Detection of Abrin-Like and Prepropulchellin-Like Toxin Genes and Transcripts Using Whole Genome Sequencing and Full-Length Transcript Sequencing of Abrus precatorius.</title>
        <authorList>
            <person name="Hovde B.T."/>
            <person name="Daligault H.E."/>
            <person name="Hanschen E.R."/>
            <person name="Kunde Y.A."/>
            <person name="Johnson M.B."/>
            <person name="Starkenburg S.R."/>
            <person name="Johnson S.L."/>
        </authorList>
    </citation>
    <scope>NUCLEOTIDE SEQUENCE [LARGE SCALE GENOMIC DNA]</scope>
</reference>
<dbReference type="RefSeq" id="XP_027346627.1">
    <property type="nucleotide sequence ID" value="XM_027490826.1"/>
</dbReference>
<dbReference type="InterPro" id="IPR035897">
    <property type="entry name" value="Toll_tir_struct_dom_sf"/>
</dbReference>
<dbReference type="PANTHER" id="PTHR11017:SF243">
    <property type="entry name" value="ADP-RIBOSYL CYCLASE_CYCLIC ADP-RIBOSE HYDROLASE"/>
    <property type="match status" value="1"/>
</dbReference>
<name>A0A8B8KRY2_ABRPR</name>
<dbReference type="InterPro" id="IPR032675">
    <property type="entry name" value="LRR_dom_sf"/>
</dbReference>
<keyword evidence="6" id="KW-1185">Reference proteome</keyword>
<dbReference type="InterPro" id="IPR042197">
    <property type="entry name" value="Apaf_helical"/>
</dbReference>
<dbReference type="InterPro" id="IPR002182">
    <property type="entry name" value="NB-ARC"/>
</dbReference>
<evidence type="ECO:0000313" key="7">
    <source>
        <dbReference type="RefSeq" id="XP_027346627.1"/>
    </source>
</evidence>
<proteinExistence type="predicted"/>
<dbReference type="Proteomes" id="UP000694853">
    <property type="component" value="Unplaced"/>
</dbReference>
<dbReference type="Gene3D" id="3.40.50.10140">
    <property type="entry name" value="Toll/interleukin-1 receptor homology (TIR) domain"/>
    <property type="match status" value="1"/>
</dbReference>
<evidence type="ECO:0000259" key="5">
    <source>
        <dbReference type="PROSITE" id="PS50104"/>
    </source>
</evidence>
<dbReference type="SMART" id="SM00255">
    <property type="entry name" value="TIR"/>
    <property type="match status" value="1"/>
</dbReference>
<protein>
    <submittedName>
        <fullName evidence="7">TMV resistance protein N-like</fullName>
    </submittedName>
</protein>
<dbReference type="InterPro" id="IPR000157">
    <property type="entry name" value="TIR_dom"/>
</dbReference>
<evidence type="ECO:0000256" key="2">
    <source>
        <dbReference type="ARBA" id="ARBA00022737"/>
    </source>
</evidence>
<dbReference type="GO" id="GO:0043531">
    <property type="term" value="F:ADP binding"/>
    <property type="evidence" value="ECO:0007669"/>
    <property type="project" value="InterPro"/>
</dbReference>
<dbReference type="PROSITE" id="PS50104">
    <property type="entry name" value="TIR"/>
    <property type="match status" value="1"/>
</dbReference>